<dbReference type="EMBL" id="BPVZ01000048">
    <property type="protein sequence ID" value="GKV17678.1"/>
    <property type="molecule type" value="Genomic_DNA"/>
</dbReference>
<organism evidence="1 2">
    <name type="scientific">Rubroshorea leprosula</name>
    <dbReference type="NCBI Taxonomy" id="152421"/>
    <lineage>
        <taxon>Eukaryota</taxon>
        <taxon>Viridiplantae</taxon>
        <taxon>Streptophyta</taxon>
        <taxon>Embryophyta</taxon>
        <taxon>Tracheophyta</taxon>
        <taxon>Spermatophyta</taxon>
        <taxon>Magnoliopsida</taxon>
        <taxon>eudicotyledons</taxon>
        <taxon>Gunneridae</taxon>
        <taxon>Pentapetalae</taxon>
        <taxon>rosids</taxon>
        <taxon>malvids</taxon>
        <taxon>Malvales</taxon>
        <taxon>Dipterocarpaceae</taxon>
        <taxon>Rubroshorea</taxon>
    </lineage>
</organism>
<evidence type="ECO:0000313" key="1">
    <source>
        <dbReference type="EMBL" id="GKV17678.1"/>
    </source>
</evidence>
<sequence length="76" mass="8450">MHTDCCCIPIFHLPHFSPDPALNFSNILVCRLLLSSHLLHLLIATSFSPFSDFASPFPNCSLYPSSICRTSCQIPI</sequence>
<reference evidence="1 2" key="1">
    <citation type="journal article" date="2021" name="Commun. Biol.">
        <title>The genome of Shorea leprosula (Dipterocarpaceae) highlights the ecological relevance of drought in aseasonal tropical rainforests.</title>
        <authorList>
            <person name="Ng K.K.S."/>
            <person name="Kobayashi M.J."/>
            <person name="Fawcett J.A."/>
            <person name="Hatakeyama M."/>
            <person name="Paape T."/>
            <person name="Ng C.H."/>
            <person name="Ang C.C."/>
            <person name="Tnah L.H."/>
            <person name="Lee C.T."/>
            <person name="Nishiyama T."/>
            <person name="Sese J."/>
            <person name="O'Brien M.J."/>
            <person name="Copetti D."/>
            <person name="Mohd Noor M.I."/>
            <person name="Ong R.C."/>
            <person name="Putra M."/>
            <person name="Sireger I.Z."/>
            <person name="Indrioko S."/>
            <person name="Kosugi Y."/>
            <person name="Izuno A."/>
            <person name="Isagi Y."/>
            <person name="Lee S.L."/>
            <person name="Shimizu K.K."/>
        </authorList>
    </citation>
    <scope>NUCLEOTIDE SEQUENCE [LARGE SCALE GENOMIC DNA]</scope>
    <source>
        <strain evidence="1">214</strain>
    </source>
</reference>
<dbReference type="AlphaFoldDB" id="A0AAV5JSQ3"/>
<dbReference type="Proteomes" id="UP001054252">
    <property type="component" value="Unassembled WGS sequence"/>
</dbReference>
<protein>
    <submittedName>
        <fullName evidence="1">Uncharacterized protein</fullName>
    </submittedName>
</protein>
<comment type="caution">
    <text evidence="1">The sequence shown here is derived from an EMBL/GenBank/DDBJ whole genome shotgun (WGS) entry which is preliminary data.</text>
</comment>
<gene>
    <name evidence="1" type="ORF">SLEP1_g28147</name>
</gene>
<accession>A0AAV5JSQ3</accession>
<name>A0AAV5JSQ3_9ROSI</name>
<keyword evidence="2" id="KW-1185">Reference proteome</keyword>
<evidence type="ECO:0000313" key="2">
    <source>
        <dbReference type="Proteomes" id="UP001054252"/>
    </source>
</evidence>
<proteinExistence type="predicted"/>